<name>A0A482WIZ8_LAOST</name>
<dbReference type="InterPro" id="IPR050309">
    <property type="entry name" value="Type-B_Carboxylest/Lipase"/>
</dbReference>
<evidence type="ECO:0000256" key="4">
    <source>
        <dbReference type="ARBA" id="ARBA00023180"/>
    </source>
</evidence>
<keyword evidence="2" id="KW-0719">Serine esterase</keyword>
<organism evidence="7 8">
    <name type="scientific">Laodelphax striatellus</name>
    <name type="common">Small brown planthopper</name>
    <name type="synonym">Delphax striatella</name>
    <dbReference type="NCBI Taxonomy" id="195883"/>
    <lineage>
        <taxon>Eukaryota</taxon>
        <taxon>Metazoa</taxon>
        <taxon>Ecdysozoa</taxon>
        <taxon>Arthropoda</taxon>
        <taxon>Hexapoda</taxon>
        <taxon>Insecta</taxon>
        <taxon>Pterygota</taxon>
        <taxon>Neoptera</taxon>
        <taxon>Paraneoptera</taxon>
        <taxon>Hemiptera</taxon>
        <taxon>Auchenorrhyncha</taxon>
        <taxon>Fulgoroidea</taxon>
        <taxon>Delphacidae</taxon>
        <taxon>Criomorphinae</taxon>
        <taxon>Laodelphax</taxon>
    </lineage>
</organism>
<keyword evidence="4" id="KW-0325">Glycoprotein</keyword>
<dbReference type="InterPro" id="IPR029058">
    <property type="entry name" value="AB_hydrolase_fold"/>
</dbReference>
<dbReference type="PROSITE" id="PS00122">
    <property type="entry name" value="CARBOXYLESTERASE_B_1"/>
    <property type="match status" value="1"/>
</dbReference>
<accession>A0A482WIZ8</accession>
<dbReference type="InterPro" id="IPR019826">
    <property type="entry name" value="Carboxylesterase_B_AS"/>
</dbReference>
<dbReference type="OrthoDB" id="8174896at2759"/>
<dbReference type="SMR" id="A0A482WIZ8"/>
<feature type="signal peptide" evidence="5">
    <location>
        <begin position="1"/>
        <end position="20"/>
    </location>
</feature>
<feature type="domain" description="Carboxylesterase type B" evidence="6">
    <location>
        <begin position="30"/>
        <end position="528"/>
    </location>
</feature>
<dbReference type="InterPro" id="IPR002018">
    <property type="entry name" value="CarbesteraseB"/>
</dbReference>
<dbReference type="EMBL" id="QKKF02034567">
    <property type="protein sequence ID" value="RZF33206.1"/>
    <property type="molecule type" value="Genomic_DNA"/>
</dbReference>
<comment type="caution">
    <text evidence="7">The sequence shown here is derived from an EMBL/GenBank/DDBJ whole genome shotgun (WGS) entry which is preliminary data.</text>
</comment>
<evidence type="ECO:0000256" key="3">
    <source>
        <dbReference type="ARBA" id="ARBA00022801"/>
    </source>
</evidence>
<reference evidence="7 8" key="1">
    <citation type="journal article" date="2017" name="Gigascience">
        <title>Genome sequence of the small brown planthopper, Laodelphax striatellus.</title>
        <authorList>
            <person name="Zhu J."/>
            <person name="Jiang F."/>
            <person name="Wang X."/>
            <person name="Yang P."/>
            <person name="Bao Y."/>
            <person name="Zhao W."/>
            <person name="Wang W."/>
            <person name="Lu H."/>
            <person name="Wang Q."/>
            <person name="Cui N."/>
            <person name="Li J."/>
            <person name="Chen X."/>
            <person name="Luo L."/>
            <person name="Yu J."/>
            <person name="Kang L."/>
            <person name="Cui F."/>
        </authorList>
    </citation>
    <scope>NUCLEOTIDE SEQUENCE [LARGE SCALE GENOMIC DNA]</scope>
    <source>
        <strain evidence="7">Lst14</strain>
    </source>
</reference>
<evidence type="ECO:0000256" key="1">
    <source>
        <dbReference type="ARBA" id="ARBA00005964"/>
    </source>
</evidence>
<gene>
    <name evidence="7" type="ORF">LSTR_LSTR009751</name>
</gene>
<dbReference type="EC" id="3.1.1.-" evidence="5"/>
<dbReference type="SUPFAM" id="SSF53474">
    <property type="entry name" value="alpha/beta-Hydrolases"/>
    <property type="match status" value="1"/>
</dbReference>
<dbReference type="PROSITE" id="PS00941">
    <property type="entry name" value="CARBOXYLESTERASE_B_2"/>
    <property type="match status" value="1"/>
</dbReference>
<dbReference type="InterPro" id="IPR019819">
    <property type="entry name" value="Carboxylesterase_B_CS"/>
</dbReference>
<protein>
    <recommendedName>
        <fullName evidence="5">Carboxylic ester hydrolase</fullName>
        <ecNumber evidence="5">3.1.1.-</ecNumber>
    </recommendedName>
</protein>
<evidence type="ECO:0000259" key="6">
    <source>
        <dbReference type="Pfam" id="PF00135"/>
    </source>
</evidence>
<sequence>MFIPFNIVDILLLFISCGFSEILDYDQTSLVVKLNEGSVRGKLITTWRGKNVRAFLGMPYAKPPIGNLRFKDPEDVESWDGIRSALEDGSLCTQTKGGNIIGEEDCLFINVFVPKTAKTNLPVLFYIHGGFLAFGSSNSKDLGPEILLDYCDCILVTMNYRLSVLGFLSIDDAEARGNFGFKDQVAALKWVNRNIQHFGGDCNQVTLFGHSAGSTSVGYHLHSEMSRGLFHRAILASSAMDSHRATSAKFAKDNTLKLADHLNCPTSDDASVIMKCLREKSVKDIYDNLKHFRVFGNEPLLVFRPTLENDCGETCFITEHSVKSRSSVPLLVGYTSEDGYIVSETIMKKPEIIAAINKKFDDIIPVVLRYDQFEDKTQMTKAIKKYYLENSDIHPGNFMKFTHMCGDVMYWRAMLKELIDHDGPAMVYYYTHRGTLTYLRNKNLEGVAHGDHQLLIFPYQSQFGEHRISEKDSQVSEEFASLVAGFVELGESFPGWNNFDLCSMNYLHIGTNVYQMKRRIIGDRSTFWLDWLLGDNHEHTEL</sequence>
<keyword evidence="3 5" id="KW-0378">Hydrolase</keyword>
<keyword evidence="5" id="KW-0732">Signal</keyword>
<dbReference type="Pfam" id="PF00135">
    <property type="entry name" value="COesterase"/>
    <property type="match status" value="1"/>
</dbReference>
<feature type="chain" id="PRO_5019616750" description="Carboxylic ester hydrolase" evidence="5">
    <location>
        <begin position="21"/>
        <end position="542"/>
    </location>
</feature>
<evidence type="ECO:0000313" key="8">
    <source>
        <dbReference type="Proteomes" id="UP000291343"/>
    </source>
</evidence>
<dbReference type="AlphaFoldDB" id="A0A482WIZ8"/>
<comment type="similarity">
    <text evidence="1 5">Belongs to the type-B carboxylesterase/lipase family.</text>
</comment>
<evidence type="ECO:0000256" key="5">
    <source>
        <dbReference type="RuleBase" id="RU361235"/>
    </source>
</evidence>
<proteinExistence type="inferred from homology"/>
<keyword evidence="8" id="KW-1185">Reference proteome</keyword>
<dbReference type="Gene3D" id="3.40.50.1820">
    <property type="entry name" value="alpha/beta hydrolase"/>
    <property type="match status" value="1"/>
</dbReference>
<dbReference type="Proteomes" id="UP000291343">
    <property type="component" value="Unassembled WGS sequence"/>
</dbReference>
<evidence type="ECO:0000256" key="2">
    <source>
        <dbReference type="ARBA" id="ARBA00022487"/>
    </source>
</evidence>
<evidence type="ECO:0000313" key="7">
    <source>
        <dbReference type="EMBL" id="RZF33206.1"/>
    </source>
</evidence>
<dbReference type="STRING" id="195883.A0A482WIZ8"/>
<dbReference type="PANTHER" id="PTHR11559">
    <property type="entry name" value="CARBOXYLESTERASE"/>
    <property type="match status" value="1"/>
</dbReference>
<dbReference type="InParanoid" id="A0A482WIZ8"/>
<dbReference type="GO" id="GO:0052689">
    <property type="term" value="F:carboxylic ester hydrolase activity"/>
    <property type="evidence" value="ECO:0007669"/>
    <property type="project" value="UniProtKB-KW"/>
</dbReference>